<evidence type="ECO:0000313" key="1">
    <source>
        <dbReference type="EMBL" id="MDR6104079.1"/>
    </source>
</evidence>
<dbReference type="RefSeq" id="WP_309772307.1">
    <property type="nucleotide sequence ID" value="NZ_JAVIZC010000003.1"/>
</dbReference>
<protein>
    <submittedName>
        <fullName evidence="1">Uncharacterized protein</fullName>
    </submittedName>
</protein>
<name>A0AAJ2ETJ4_9HYPH</name>
<gene>
    <name evidence="1" type="ORF">QE369_004276</name>
</gene>
<reference evidence="1" key="1">
    <citation type="submission" date="2023-08" db="EMBL/GenBank/DDBJ databases">
        <title>Functional and genomic diversity of the sorghum phyllosphere microbiome.</title>
        <authorList>
            <person name="Shade A."/>
        </authorList>
    </citation>
    <scope>NUCLEOTIDE SEQUENCE</scope>
    <source>
        <strain evidence="1">SORGH_AS_0974</strain>
    </source>
</reference>
<proteinExistence type="predicted"/>
<accession>A0AAJ2ETJ4</accession>
<organism evidence="1 2">
    <name type="scientific">Agrobacterium larrymoorei</name>
    <dbReference type="NCBI Taxonomy" id="160699"/>
    <lineage>
        <taxon>Bacteria</taxon>
        <taxon>Pseudomonadati</taxon>
        <taxon>Pseudomonadota</taxon>
        <taxon>Alphaproteobacteria</taxon>
        <taxon>Hyphomicrobiales</taxon>
        <taxon>Rhizobiaceae</taxon>
        <taxon>Rhizobium/Agrobacterium group</taxon>
        <taxon>Agrobacterium</taxon>
    </lineage>
</organism>
<dbReference type="EMBL" id="JAVIZC010000003">
    <property type="protein sequence ID" value="MDR6104079.1"/>
    <property type="molecule type" value="Genomic_DNA"/>
</dbReference>
<dbReference type="Proteomes" id="UP001255601">
    <property type="component" value="Unassembled WGS sequence"/>
</dbReference>
<sequence length="297" mass="32885">MSRDSEKPIVFSHLFNSVYDPDSGNVRESTVTQQHIQEAIMILQQEEGISLQVGNPANFLKDFLRSHSRNAWWPQEIADAGFTARQSYGESRVFDFIPYAEGQTVPFPDEFLLPDTAPIHPIEAVSLPSAARALGRGDEAWLIQVCVNQRILQTHFALFSDIDVVDLFHLQNSLKGRPEIDAVFLLVFNAGGEQKKALMTLEAKRKDPILPDQIKGQVGLMAKQSRKRVDLSDIEFIIPAATSVIRRNGETIIAIFEMEPISVADGVAAHDSRTSHDLPLVIAKSVGYALSPKVSGI</sequence>
<dbReference type="AlphaFoldDB" id="A0AAJ2ETJ4"/>
<comment type="caution">
    <text evidence="1">The sequence shown here is derived from an EMBL/GenBank/DDBJ whole genome shotgun (WGS) entry which is preliminary data.</text>
</comment>
<evidence type="ECO:0000313" key="2">
    <source>
        <dbReference type="Proteomes" id="UP001255601"/>
    </source>
</evidence>